<dbReference type="InterPro" id="IPR021109">
    <property type="entry name" value="Peptidase_aspartic_dom_sf"/>
</dbReference>
<sequence>MDDIERRALMGLIAAGALTPVGARGQAVDAANPLKYLDTAQRLTVKAHVNGQGPFDFLVDTGASSSVIATELADQLGLVLTGSNKLHSIAGAQSVSTARVDSLAVGKRSRTGMTVSVLPRALLRVDGVLGLEWLGRASLLLDFLRQKMTVGEGLPLADDLTVAVKSRLARSGLMLIDAFIPGERLIAFIDTGSTTSVGNLALLEAAREAKAIVGELADTQLRSVTGQVLPARATVVSRLMLGKLTLRNVPLLIGQVHTFDFWGFGSEPAIVVGIDILRKFQSVAIDSKRGEVRFRVPG</sequence>
<keyword evidence="2" id="KW-1185">Reference proteome</keyword>
<dbReference type="PROSITE" id="PS00141">
    <property type="entry name" value="ASP_PROTEASE"/>
    <property type="match status" value="1"/>
</dbReference>
<dbReference type="Gene3D" id="2.40.70.10">
    <property type="entry name" value="Acid Proteases"/>
    <property type="match status" value="2"/>
</dbReference>
<proteinExistence type="predicted"/>
<dbReference type="Pfam" id="PF13650">
    <property type="entry name" value="Asp_protease_2"/>
    <property type="match status" value="2"/>
</dbReference>
<dbReference type="Proteomes" id="UP001057520">
    <property type="component" value="Chromosome"/>
</dbReference>
<evidence type="ECO:0000313" key="2">
    <source>
        <dbReference type="Proteomes" id="UP001057520"/>
    </source>
</evidence>
<dbReference type="SUPFAM" id="SSF50630">
    <property type="entry name" value="Acid proteases"/>
    <property type="match status" value="2"/>
</dbReference>
<dbReference type="InterPro" id="IPR034122">
    <property type="entry name" value="Retropepsin-like_bacterial"/>
</dbReference>
<accession>A0ABY4ZP13</accession>
<evidence type="ECO:0000313" key="1">
    <source>
        <dbReference type="EMBL" id="USQ94410.1"/>
    </source>
</evidence>
<reference evidence="1 2" key="1">
    <citation type="submission" date="2022-04" db="EMBL/GenBank/DDBJ databases">
        <title>Genome sequence of soybean root-associated Caulobacter segnis RL271.</title>
        <authorList>
            <person name="Longley R."/>
            <person name="Bonito G."/>
            <person name="Trigodet F."/>
            <person name="Crosson S."/>
            <person name="Fiebig A."/>
        </authorList>
    </citation>
    <scope>NUCLEOTIDE SEQUENCE [LARGE SCALE GENOMIC DNA]</scope>
    <source>
        <strain evidence="1 2">RL271</strain>
    </source>
</reference>
<organism evidence="1 2">
    <name type="scientific">Caulobacter segnis</name>
    <dbReference type="NCBI Taxonomy" id="88688"/>
    <lineage>
        <taxon>Bacteria</taxon>
        <taxon>Pseudomonadati</taxon>
        <taxon>Pseudomonadota</taxon>
        <taxon>Alphaproteobacteria</taxon>
        <taxon>Caulobacterales</taxon>
        <taxon>Caulobacteraceae</taxon>
        <taxon>Caulobacter</taxon>
    </lineage>
</organism>
<name>A0ABY4ZP13_9CAUL</name>
<dbReference type="InterPro" id="IPR001969">
    <property type="entry name" value="Aspartic_peptidase_AS"/>
</dbReference>
<dbReference type="EMBL" id="CP096040">
    <property type="protein sequence ID" value="USQ94410.1"/>
    <property type="molecule type" value="Genomic_DNA"/>
</dbReference>
<dbReference type="CDD" id="cd05483">
    <property type="entry name" value="retropepsin_like_bacteria"/>
    <property type="match status" value="1"/>
</dbReference>
<protein>
    <submittedName>
        <fullName evidence="1">Retroviral-like aspartic protease family protein</fullName>
    </submittedName>
</protein>
<gene>
    <name evidence="1" type="ORF">MZV50_17695</name>
</gene>